<dbReference type="Pfam" id="PF01032">
    <property type="entry name" value="FecCD"/>
    <property type="match status" value="1"/>
</dbReference>
<gene>
    <name evidence="9" type="ORF">EUU25_01115</name>
</gene>
<comment type="subcellular location">
    <subcellularLocation>
        <location evidence="1">Cell membrane</location>
        <topology evidence="1">Multi-pass membrane protein</topology>
    </subcellularLocation>
</comment>
<keyword evidence="5 8" id="KW-0812">Transmembrane</keyword>
<accession>A0A6I6LAS6</accession>
<dbReference type="Proteomes" id="UP000428803">
    <property type="component" value="Chromosome"/>
</dbReference>
<dbReference type="GO" id="GO:0015889">
    <property type="term" value="P:cobalamin transport"/>
    <property type="evidence" value="ECO:0007669"/>
    <property type="project" value="TreeGrafter"/>
</dbReference>
<evidence type="ECO:0000256" key="7">
    <source>
        <dbReference type="ARBA" id="ARBA00023136"/>
    </source>
</evidence>
<evidence type="ECO:0000313" key="9">
    <source>
        <dbReference type="EMBL" id="QGY79343.1"/>
    </source>
</evidence>
<feature type="transmembrane region" description="Helical" evidence="8">
    <location>
        <begin position="295"/>
        <end position="314"/>
    </location>
</feature>
<dbReference type="EMBL" id="CP035733">
    <property type="protein sequence ID" value="QGY79343.1"/>
    <property type="molecule type" value="Genomic_DNA"/>
</dbReference>
<feature type="transmembrane region" description="Helical" evidence="8">
    <location>
        <begin position="223"/>
        <end position="256"/>
    </location>
</feature>
<evidence type="ECO:0000256" key="5">
    <source>
        <dbReference type="ARBA" id="ARBA00022692"/>
    </source>
</evidence>
<dbReference type="RefSeq" id="WP_158897641.1">
    <property type="nucleotide sequence ID" value="NZ_CP035733.1"/>
</dbReference>
<organism evidence="9 10">
    <name type="scientific">Sphingorhabdus lacus</name>
    <dbReference type="NCBI Taxonomy" id="392610"/>
    <lineage>
        <taxon>Bacteria</taxon>
        <taxon>Pseudomonadati</taxon>
        <taxon>Pseudomonadota</taxon>
        <taxon>Alphaproteobacteria</taxon>
        <taxon>Sphingomonadales</taxon>
        <taxon>Sphingomonadaceae</taxon>
        <taxon>Sphingorhabdus</taxon>
    </lineage>
</organism>
<feature type="transmembrane region" description="Helical" evidence="8">
    <location>
        <begin position="133"/>
        <end position="154"/>
    </location>
</feature>
<evidence type="ECO:0000256" key="1">
    <source>
        <dbReference type="ARBA" id="ARBA00004651"/>
    </source>
</evidence>
<dbReference type="CDD" id="cd06550">
    <property type="entry name" value="TM_ABC_iron-siderophores_like"/>
    <property type="match status" value="1"/>
</dbReference>
<evidence type="ECO:0000256" key="4">
    <source>
        <dbReference type="ARBA" id="ARBA00022475"/>
    </source>
</evidence>
<keyword evidence="6 8" id="KW-1133">Transmembrane helix</keyword>
<dbReference type="InterPro" id="IPR037294">
    <property type="entry name" value="ABC_BtuC-like"/>
</dbReference>
<dbReference type="PANTHER" id="PTHR30472">
    <property type="entry name" value="FERRIC ENTEROBACTIN TRANSPORT SYSTEM PERMEASE PROTEIN"/>
    <property type="match status" value="1"/>
</dbReference>
<evidence type="ECO:0000256" key="3">
    <source>
        <dbReference type="ARBA" id="ARBA00022448"/>
    </source>
</evidence>
<dbReference type="KEGG" id="slaa:EUU25_01115"/>
<dbReference type="GO" id="GO:0022857">
    <property type="term" value="F:transmembrane transporter activity"/>
    <property type="evidence" value="ECO:0007669"/>
    <property type="project" value="InterPro"/>
</dbReference>
<feature type="transmembrane region" description="Helical" evidence="8">
    <location>
        <begin position="81"/>
        <end position="101"/>
    </location>
</feature>
<name>A0A6I6LAS6_9SPHN</name>
<feature type="transmembrane region" description="Helical" evidence="8">
    <location>
        <begin position="107"/>
        <end position="126"/>
    </location>
</feature>
<evidence type="ECO:0000256" key="8">
    <source>
        <dbReference type="SAM" id="Phobius"/>
    </source>
</evidence>
<evidence type="ECO:0000313" key="10">
    <source>
        <dbReference type="Proteomes" id="UP000428803"/>
    </source>
</evidence>
<sequence length="321" mass="33060">MTARWMAPLLLLLTVGAFLLSLMAGKVWIWPMAWLSDAPDGWIFLELRLPRALLGLGIGAVLGLSGAVLQGYLRNPLADPTVLGVSSSAALGGVTAIFLGLNTLPLGLFSCAMLGAGVSILLLLTLARGGGPLGFILGGMVLSTLAGSLTAFLISIAPNPFAASEIINWLMGALTDRLMEDVVKALPLMAIGAALLLTTGRALDALTLGEDGARSIGVNLNQLRWVIVVGVGLSVGASVAVSGVVGFVGLIVPHLIRGMMGEQPSSILLPSALGGAILTLVADSMVRLIPGPTEIRLGIAMAVLGAPFFFMLLWKQRGRAA</sequence>
<dbReference type="GO" id="GO:0005886">
    <property type="term" value="C:plasma membrane"/>
    <property type="evidence" value="ECO:0007669"/>
    <property type="project" value="UniProtKB-SubCell"/>
</dbReference>
<evidence type="ECO:0000256" key="6">
    <source>
        <dbReference type="ARBA" id="ARBA00022989"/>
    </source>
</evidence>
<evidence type="ECO:0000256" key="2">
    <source>
        <dbReference type="ARBA" id="ARBA00007935"/>
    </source>
</evidence>
<reference evidence="10" key="1">
    <citation type="submission" date="2019-01" db="EMBL/GenBank/DDBJ databases">
        <title>Sphingorhabdus lacus sp.nov., isolated from an oligotrophic freshwater lake.</title>
        <authorList>
            <person name="Park M."/>
        </authorList>
    </citation>
    <scope>NUCLEOTIDE SEQUENCE [LARGE SCALE GENOMIC DNA]</scope>
    <source>
        <strain evidence="10">IMCC1753</strain>
    </source>
</reference>
<protein>
    <submittedName>
        <fullName evidence="9">Iron ABC transporter permease</fullName>
    </submittedName>
</protein>
<keyword evidence="7 8" id="KW-0472">Membrane</keyword>
<dbReference type="SUPFAM" id="SSF81345">
    <property type="entry name" value="ABC transporter involved in vitamin B12 uptake, BtuC"/>
    <property type="match status" value="1"/>
</dbReference>
<keyword evidence="3" id="KW-0813">Transport</keyword>
<feature type="transmembrane region" description="Helical" evidence="8">
    <location>
        <begin position="268"/>
        <end position="289"/>
    </location>
</feature>
<dbReference type="Gene3D" id="1.10.3470.10">
    <property type="entry name" value="ABC transporter involved in vitamin B12 uptake, BtuC"/>
    <property type="match status" value="1"/>
</dbReference>
<feature type="transmembrane region" description="Helical" evidence="8">
    <location>
        <begin position="48"/>
        <end position="69"/>
    </location>
</feature>
<comment type="similarity">
    <text evidence="2">Belongs to the binding-protein-dependent transport system permease family. FecCD subfamily.</text>
</comment>
<dbReference type="OrthoDB" id="9811975at2"/>
<keyword evidence="4" id="KW-1003">Cell membrane</keyword>
<keyword evidence="10" id="KW-1185">Reference proteome</keyword>
<dbReference type="InterPro" id="IPR000522">
    <property type="entry name" value="ABC_transptr_permease_BtuC"/>
</dbReference>
<proteinExistence type="inferred from homology"/>
<dbReference type="AlphaFoldDB" id="A0A6I6LAS6"/>
<dbReference type="PANTHER" id="PTHR30472:SF29">
    <property type="entry name" value="VITAMIN B12 IMPORT SYSTEM PERMEASE PROTEIN BTUC"/>
    <property type="match status" value="1"/>
</dbReference>